<dbReference type="AlphaFoldDB" id="A0A0F9D0G0"/>
<reference evidence="1" key="1">
    <citation type="journal article" date="2015" name="Nature">
        <title>Complex archaea that bridge the gap between prokaryotes and eukaryotes.</title>
        <authorList>
            <person name="Spang A."/>
            <person name="Saw J.H."/>
            <person name="Jorgensen S.L."/>
            <person name="Zaremba-Niedzwiedzka K."/>
            <person name="Martijn J."/>
            <person name="Lind A.E."/>
            <person name="van Eijk R."/>
            <person name="Schleper C."/>
            <person name="Guy L."/>
            <person name="Ettema T.J."/>
        </authorList>
    </citation>
    <scope>NUCLEOTIDE SEQUENCE</scope>
</reference>
<proteinExistence type="predicted"/>
<accession>A0A0F9D0G0</accession>
<protein>
    <submittedName>
        <fullName evidence="1">Uncharacterized protein</fullName>
    </submittedName>
</protein>
<sequence length="314" mass="34219">MSTLVLSDMGRVRSAGQWQTVELAASAEHKKADTPATTTYASHYIGDWDKLIVEMNMSAAATDATTDYILLHVDMSMDGLAWYNVGAFTKWEGDDGTTRELMVFVPGKTAEDPDAIIIGSTDASSTVIRQHLVGRYIRYRAGVVDNATDAAFTYSIMAHVWRNDIIRDEENEMKEIELLSLAARTTVAATSTDIWEIGDSWDWMQVVLRTTAHATDTGDHLDVNLYLSVDGTDWISVGAFTQTNGDDGPWVELMTLLPDGVSTNVDAAIVVTAAAAETVLRTGFAGGFLKAIYTVTNTSTDDASFTFALKAYIK</sequence>
<evidence type="ECO:0000313" key="1">
    <source>
        <dbReference type="EMBL" id="KKL05583.1"/>
    </source>
</evidence>
<comment type="caution">
    <text evidence="1">The sequence shown here is derived from an EMBL/GenBank/DDBJ whole genome shotgun (WGS) entry which is preliminary data.</text>
</comment>
<organism evidence="1">
    <name type="scientific">marine sediment metagenome</name>
    <dbReference type="NCBI Taxonomy" id="412755"/>
    <lineage>
        <taxon>unclassified sequences</taxon>
        <taxon>metagenomes</taxon>
        <taxon>ecological metagenomes</taxon>
    </lineage>
</organism>
<name>A0A0F9D0G0_9ZZZZ</name>
<gene>
    <name evidence="1" type="ORF">LCGC14_2604590</name>
</gene>
<dbReference type="EMBL" id="LAZR01044053">
    <property type="protein sequence ID" value="KKL05583.1"/>
    <property type="molecule type" value="Genomic_DNA"/>
</dbReference>